<gene>
    <name evidence="1" type="ORF">BUALT_Bualt05G0001600</name>
</gene>
<organism evidence="1 2">
    <name type="scientific">Buddleja alternifolia</name>
    <dbReference type="NCBI Taxonomy" id="168488"/>
    <lineage>
        <taxon>Eukaryota</taxon>
        <taxon>Viridiplantae</taxon>
        <taxon>Streptophyta</taxon>
        <taxon>Embryophyta</taxon>
        <taxon>Tracheophyta</taxon>
        <taxon>Spermatophyta</taxon>
        <taxon>Magnoliopsida</taxon>
        <taxon>eudicotyledons</taxon>
        <taxon>Gunneridae</taxon>
        <taxon>Pentapetalae</taxon>
        <taxon>asterids</taxon>
        <taxon>lamiids</taxon>
        <taxon>Lamiales</taxon>
        <taxon>Scrophulariaceae</taxon>
        <taxon>Buddlejeae</taxon>
        <taxon>Buddleja</taxon>
    </lineage>
</organism>
<dbReference type="Proteomes" id="UP000826271">
    <property type="component" value="Unassembled WGS sequence"/>
</dbReference>
<reference evidence="1" key="1">
    <citation type="submission" date="2019-10" db="EMBL/GenBank/DDBJ databases">
        <authorList>
            <person name="Zhang R."/>
            <person name="Pan Y."/>
            <person name="Wang J."/>
            <person name="Ma R."/>
            <person name="Yu S."/>
        </authorList>
    </citation>
    <scope>NUCLEOTIDE SEQUENCE</scope>
    <source>
        <strain evidence="1">LA-IB0</strain>
        <tissue evidence="1">Leaf</tissue>
    </source>
</reference>
<evidence type="ECO:0000313" key="1">
    <source>
        <dbReference type="EMBL" id="KAG8381716.1"/>
    </source>
</evidence>
<keyword evidence="2" id="KW-1185">Reference proteome</keyword>
<accession>A0AAV6XF36</accession>
<name>A0AAV6XF36_9LAMI</name>
<evidence type="ECO:0000313" key="2">
    <source>
        <dbReference type="Proteomes" id="UP000826271"/>
    </source>
</evidence>
<comment type="caution">
    <text evidence="1">The sequence shown here is derived from an EMBL/GenBank/DDBJ whole genome shotgun (WGS) entry which is preliminary data.</text>
</comment>
<protein>
    <submittedName>
        <fullName evidence="1">Uncharacterized protein</fullName>
    </submittedName>
</protein>
<sequence length="112" mass="13110">MRTRREKNLCYNCDEIFTVGHRCKSRQIYLMMSEEEELAYGHNTEIQDENEDDIIVDDMTVFLNALSGNTDMNTLKIKVPAWITDIQGSYHTDNHYREVIQAKTVDNTAYPE</sequence>
<dbReference type="AlphaFoldDB" id="A0AAV6XF36"/>
<proteinExistence type="predicted"/>
<dbReference type="EMBL" id="WHWC01000005">
    <property type="protein sequence ID" value="KAG8381716.1"/>
    <property type="molecule type" value="Genomic_DNA"/>
</dbReference>